<keyword evidence="1" id="KW-0201">Cytochrome c-type biogenesis</keyword>
<dbReference type="EMBL" id="FOJU01000001">
    <property type="protein sequence ID" value="SFA69941.1"/>
    <property type="molecule type" value="Genomic_DNA"/>
</dbReference>
<dbReference type="OrthoDB" id="9815847at2"/>
<dbReference type="Gene3D" id="1.25.40.10">
    <property type="entry name" value="Tetratricopeptide repeat domain"/>
    <property type="match status" value="1"/>
</dbReference>
<dbReference type="InterPro" id="IPR017560">
    <property type="entry name" value="Cyt_c_biogenesis_CcmI"/>
</dbReference>
<keyword evidence="3" id="KW-1133">Transmembrane helix</keyword>
<gene>
    <name evidence="5" type="ORF">SAMN05421688_0174</name>
</gene>
<dbReference type="STRING" id="871651.SAMN05421688_0174"/>
<evidence type="ECO:0000256" key="2">
    <source>
        <dbReference type="SAM" id="MobiDB-lite"/>
    </source>
</evidence>
<name>A0A1I0V0W5_9RHOB</name>
<dbReference type="SUPFAM" id="SSF48452">
    <property type="entry name" value="TPR-like"/>
    <property type="match status" value="1"/>
</dbReference>
<feature type="region of interest" description="Disordered" evidence="2">
    <location>
        <begin position="131"/>
        <end position="157"/>
    </location>
</feature>
<feature type="transmembrane region" description="Helical" evidence="3">
    <location>
        <begin position="95"/>
        <end position="115"/>
    </location>
</feature>
<dbReference type="InterPro" id="IPR011990">
    <property type="entry name" value="TPR-like_helical_dom_sf"/>
</dbReference>
<dbReference type="Proteomes" id="UP000198796">
    <property type="component" value="Unassembled WGS sequence"/>
</dbReference>
<evidence type="ECO:0000313" key="6">
    <source>
        <dbReference type="Proteomes" id="UP000198796"/>
    </source>
</evidence>
<evidence type="ECO:0000256" key="1">
    <source>
        <dbReference type="ARBA" id="ARBA00022748"/>
    </source>
</evidence>
<dbReference type="RefSeq" id="WP_092059684.1">
    <property type="nucleotide sequence ID" value="NZ_FOJU01000001.1"/>
</dbReference>
<reference evidence="5 6" key="1">
    <citation type="submission" date="2016-10" db="EMBL/GenBank/DDBJ databases">
        <authorList>
            <person name="de Groot N.N."/>
        </authorList>
    </citation>
    <scope>NUCLEOTIDE SEQUENCE [LARGE SCALE GENOMIC DNA]</scope>
    <source>
        <strain evidence="5 6">DSM 29316</strain>
    </source>
</reference>
<organism evidence="5 6">
    <name type="scientific">Poseidonocella pacifica</name>
    <dbReference type="NCBI Taxonomy" id="871651"/>
    <lineage>
        <taxon>Bacteria</taxon>
        <taxon>Pseudomonadati</taxon>
        <taxon>Pseudomonadota</taxon>
        <taxon>Alphaproteobacteria</taxon>
        <taxon>Rhodobacterales</taxon>
        <taxon>Roseobacteraceae</taxon>
        <taxon>Poseidonocella</taxon>
    </lineage>
</organism>
<evidence type="ECO:0000256" key="3">
    <source>
        <dbReference type="SAM" id="Phobius"/>
    </source>
</evidence>
<keyword evidence="3" id="KW-0472">Membrane</keyword>
<evidence type="ECO:0000259" key="4">
    <source>
        <dbReference type="Pfam" id="PF23914"/>
    </source>
</evidence>
<sequence length="406" mass="43542">MDFWITSIILALVIGGLLALALLRSRADAVPAESFDLKVYRDQLLEVDRDLARGVVAPEDAERVRAEVSRRILSADAALQEKGADRRGPFGLSRAVAAIIVLLVVGGTFALYSAIGAPGYSDQSLAARKADAESFRQSRPDQETAEAQVPSALPPLTEPSEDYLSLMDKLRLAVLERPDDLQGHLLLARNEAALGNFRAAHQAQGQVLRLRGNEATAKDYVDYADLLVLAAGGYVSPEAETALGAALARDPNNGTARYYLGLMQLQTGRPDQSFTVWNRLLRESDPSAPWVAPIRQQIEGVAQLAGVDFTPPELPEPTVNQMQEMSELSPEDRAAMIEGMVAGLSSRLAEEGGSPAEWARLITALGVLGRDDEARTILDEARSVFASNPGALAEIQASAKNAGLVP</sequence>
<dbReference type="AlphaFoldDB" id="A0A1I0V0W5"/>
<dbReference type="NCBIfam" id="TIGR03142">
    <property type="entry name" value="cytochro_ccmI"/>
    <property type="match status" value="1"/>
</dbReference>
<proteinExistence type="predicted"/>
<keyword evidence="3" id="KW-0812">Transmembrane</keyword>
<accession>A0A1I0V0W5</accession>
<feature type="domain" description="Cytochrome c-type biogenesis protein H TPR" evidence="4">
    <location>
        <begin position="162"/>
        <end position="286"/>
    </location>
</feature>
<protein>
    <submittedName>
        <fullName evidence="5">Cytochrome c-type biogenesis protein CcmH</fullName>
    </submittedName>
</protein>
<dbReference type="GO" id="GO:0017004">
    <property type="term" value="P:cytochrome complex assembly"/>
    <property type="evidence" value="ECO:0007669"/>
    <property type="project" value="UniProtKB-KW"/>
</dbReference>
<keyword evidence="6" id="KW-1185">Reference proteome</keyword>
<dbReference type="InterPro" id="IPR056413">
    <property type="entry name" value="TPR_CcmH_CycH"/>
</dbReference>
<feature type="compositionally biased region" description="Basic and acidic residues" evidence="2">
    <location>
        <begin position="131"/>
        <end position="142"/>
    </location>
</feature>
<evidence type="ECO:0000313" key="5">
    <source>
        <dbReference type="EMBL" id="SFA69941.1"/>
    </source>
</evidence>
<dbReference type="Pfam" id="PF23914">
    <property type="entry name" value="TPR_CcmH_CycH"/>
    <property type="match status" value="1"/>
</dbReference>